<dbReference type="Gramene" id="NC9G0169540.1">
    <property type="protein sequence ID" value="NC9G0169540.1:cds"/>
    <property type="gene ID" value="NC9G0169540"/>
</dbReference>
<organism evidence="1">
    <name type="scientific">Nymphaea colorata</name>
    <name type="common">pocket water lily</name>
    <dbReference type="NCBI Taxonomy" id="210225"/>
    <lineage>
        <taxon>Eukaryota</taxon>
        <taxon>Viridiplantae</taxon>
        <taxon>Streptophyta</taxon>
        <taxon>Embryophyta</taxon>
        <taxon>Tracheophyta</taxon>
        <taxon>Spermatophyta</taxon>
        <taxon>Magnoliopsida</taxon>
        <taxon>Nymphaeales</taxon>
        <taxon>Nymphaeaceae</taxon>
        <taxon>Nymphaea</taxon>
    </lineage>
</organism>
<dbReference type="PANTHER" id="PTHR33168">
    <property type="entry name" value="STRESS INDUCED PROTEIN-RELATED"/>
    <property type="match status" value="1"/>
</dbReference>
<reference evidence="1" key="1">
    <citation type="submission" date="2019-09" db="EMBL/GenBank/DDBJ databases">
        <authorList>
            <person name="Zhang L."/>
        </authorList>
    </citation>
    <scope>NUCLEOTIDE SEQUENCE</scope>
</reference>
<protein>
    <submittedName>
        <fullName evidence="1">Uncharacterized protein</fullName>
    </submittedName>
</protein>
<proteinExistence type="predicted"/>
<accession>A0A5K1GLR0</accession>
<dbReference type="AlphaFoldDB" id="A0A5K1GLR0"/>
<dbReference type="EMBL" id="LR721787">
    <property type="protein sequence ID" value="VVW77248.1"/>
    <property type="molecule type" value="Genomic_DNA"/>
</dbReference>
<evidence type="ECO:0000313" key="1">
    <source>
        <dbReference type="EMBL" id="VVW77248.1"/>
    </source>
</evidence>
<name>A0A5K1GLR0_9MAGN</name>
<gene>
    <name evidence="1" type="ORF">NYM_LOCUS27241</name>
</gene>
<sequence>MEDQPLPMGDQEGPVRFSSCWGNLKGRFRRWFRLSRALRRRRFRVRRGGFRYDPLSYAQNFDEGCWEEETEGQGAGPMARFAQLPAARPPEEV</sequence>